<evidence type="ECO:0000259" key="2">
    <source>
        <dbReference type="Pfam" id="PF04909"/>
    </source>
</evidence>
<dbReference type="InterPro" id="IPR032466">
    <property type="entry name" value="Metal_Hydrolase"/>
</dbReference>
<dbReference type="Pfam" id="PF04909">
    <property type="entry name" value="Amidohydro_2"/>
    <property type="match status" value="1"/>
</dbReference>
<organism evidence="3 4">
    <name type="scientific">Cellulomonas chitinilytica</name>
    <dbReference type="NCBI Taxonomy" id="398759"/>
    <lineage>
        <taxon>Bacteria</taxon>
        <taxon>Bacillati</taxon>
        <taxon>Actinomycetota</taxon>
        <taxon>Actinomycetes</taxon>
        <taxon>Micrococcales</taxon>
        <taxon>Cellulomonadaceae</taxon>
        <taxon>Cellulomonas</taxon>
    </lineage>
</organism>
<evidence type="ECO:0000313" key="3">
    <source>
        <dbReference type="EMBL" id="GIG21188.1"/>
    </source>
</evidence>
<keyword evidence="1" id="KW-0456">Lyase</keyword>
<gene>
    <name evidence="3" type="ORF">Cch01nite_19120</name>
</gene>
<dbReference type="GO" id="GO:0016787">
    <property type="term" value="F:hydrolase activity"/>
    <property type="evidence" value="ECO:0007669"/>
    <property type="project" value="InterPro"/>
</dbReference>
<evidence type="ECO:0000256" key="1">
    <source>
        <dbReference type="ARBA" id="ARBA00023239"/>
    </source>
</evidence>
<name>A0A919TZT7_9CELL</name>
<dbReference type="AlphaFoldDB" id="A0A919TZT7"/>
<proteinExistence type="predicted"/>
<keyword evidence="4" id="KW-1185">Reference proteome</keyword>
<dbReference type="Gene3D" id="3.20.20.140">
    <property type="entry name" value="Metal-dependent hydrolases"/>
    <property type="match status" value="1"/>
</dbReference>
<evidence type="ECO:0000313" key="4">
    <source>
        <dbReference type="Proteomes" id="UP000632740"/>
    </source>
</evidence>
<dbReference type="GO" id="GO:0005737">
    <property type="term" value="C:cytoplasm"/>
    <property type="evidence" value="ECO:0007669"/>
    <property type="project" value="TreeGrafter"/>
</dbReference>
<sequence length="348" mass="37492">MSTDTTVYAQLPSVDVHAHVLVPDVERAVADQPGLSAQRDLDLRRNGAESTAVSAVMVQERGSLLVRTDHRLELMDQQGVDVQVLSPSPSQYHYWADESLALDLARYVNDGVAYAVGAAPARLTGLGLVPLQHPNLAAAALHDAVDKGLRGVEISSHAPDPRGGTIELSDPRLEEFWSEAAALGVVVFVHPFGCTLDERLDRWYLSNSVGQPVETAVALSHLIFAGVLDRHPSLQVLAAHGGGYLPTYLGRSDRAWHVRSEAKTCAKPPSAYLRQLWFDSVVHDERALRTLVDTVGAEQVCLGSDHPFDMGSDDPIGDLEASGLTAYEINAIKRGNAHRLGLRAGLGS</sequence>
<dbReference type="SUPFAM" id="SSF51556">
    <property type="entry name" value="Metallo-dependent hydrolases"/>
    <property type="match status" value="1"/>
</dbReference>
<dbReference type="Proteomes" id="UP000632740">
    <property type="component" value="Unassembled WGS sequence"/>
</dbReference>
<accession>A0A919TZT7</accession>
<dbReference type="PANTHER" id="PTHR21240:SF28">
    <property type="entry name" value="ISO-OROTATE DECARBOXYLASE (EUROFUNG)"/>
    <property type="match status" value="1"/>
</dbReference>
<dbReference type="InterPro" id="IPR032465">
    <property type="entry name" value="ACMSD"/>
</dbReference>
<reference evidence="3" key="1">
    <citation type="submission" date="2021-01" db="EMBL/GenBank/DDBJ databases">
        <title>Whole genome shotgun sequence of Cellulomonas chitinilytica NBRC 110799.</title>
        <authorList>
            <person name="Komaki H."/>
            <person name="Tamura T."/>
        </authorList>
    </citation>
    <scope>NUCLEOTIDE SEQUENCE</scope>
    <source>
        <strain evidence="3">NBRC 110799</strain>
    </source>
</reference>
<protein>
    <submittedName>
        <fullName evidence="3">Amidohydrolase</fullName>
    </submittedName>
</protein>
<dbReference type="EMBL" id="BONK01000005">
    <property type="protein sequence ID" value="GIG21188.1"/>
    <property type="molecule type" value="Genomic_DNA"/>
</dbReference>
<dbReference type="GO" id="GO:0016831">
    <property type="term" value="F:carboxy-lyase activity"/>
    <property type="evidence" value="ECO:0007669"/>
    <property type="project" value="InterPro"/>
</dbReference>
<feature type="domain" description="Amidohydrolase-related" evidence="2">
    <location>
        <begin position="14"/>
        <end position="340"/>
    </location>
</feature>
<comment type="caution">
    <text evidence="3">The sequence shown here is derived from an EMBL/GenBank/DDBJ whole genome shotgun (WGS) entry which is preliminary data.</text>
</comment>
<dbReference type="GO" id="GO:0019748">
    <property type="term" value="P:secondary metabolic process"/>
    <property type="evidence" value="ECO:0007669"/>
    <property type="project" value="TreeGrafter"/>
</dbReference>
<dbReference type="InterPro" id="IPR006680">
    <property type="entry name" value="Amidohydro-rel"/>
</dbReference>
<dbReference type="PANTHER" id="PTHR21240">
    <property type="entry name" value="2-AMINO-3-CARBOXYLMUCONATE-6-SEMIALDEHYDE DECARBOXYLASE"/>
    <property type="match status" value="1"/>
</dbReference>
<dbReference type="RefSeq" id="WP_203752045.1">
    <property type="nucleotide sequence ID" value="NZ_BONK01000005.1"/>
</dbReference>